<evidence type="ECO:0000259" key="8">
    <source>
        <dbReference type="PROSITE" id="PS51133"/>
    </source>
</evidence>
<dbReference type="Proteomes" id="UP001515480">
    <property type="component" value="Unassembled WGS sequence"/>
</dbReference>
<evidence type="ECO:0000256" key="3">
    <source>
        <dbReference type="ARBA" id="ARBA00022833"/>
    </source>
</evidence>
<organism evidence="9 10">
    <name type="scientific">Prymnesium parvum</name>
    <name type="common">Toxic golden alga</name>
    <dbReference type="NCBI Taxonomy" id="97485"/>
    <lineage>
        <taxon>Eukaryota</taxon>
        <taxon>Haptista</taxon>
        <taxon>Haptophyta</taxon>
        <taxon>Prymnesiophyceae</taxon>
        <taxon>Prymnesiales</taxon>
        <taxon>Prymnesiaceae</taxon>
        <taxon>Prymnesium</taxon>
    </lineage>
</organism>
<feature type="binding site" evidence="5">
    <location>
        <position position="4"/>
    </location>
    <ligand>
        <name>Zn(2+)</name>
        <dbReference type="ChEBI" id="CHEBI:29105"/>
        <label>1</label>
    </ligand>
</feature>
<sequence>MHFCPPCGNILHLERYGSQLRFFCQTCPYVYQLKETVYSEVRLDHQDVDDVLGGPEAWKNIDQITEATCSKCNNNRAFYQHLQVRSTADPMSTFYKCTSCGFRWREDGEDDE</sequence>
<gene>
    <name evidence="9" type="ORF">AB1Y20_010124</name>
</gene>
<comment type="similarity">
    <text evidence="4 7">Belongs to the archaeal rpoM/eukaryotic RPA12/RPB9/RPC11 RNA polymerase family.</text>
</comment>
<comment type="caution">
    <text evidence="9">The sequence shown here is derived from an EMBL/GenBank/DDBJ whole genome shotgun (WGS) entry which is preliminary data.</text>
</comment>
<keyword evidence="4 7" id="KW-0804">Transcription</keyword>
<proteinExistence type="inferred from homology"/>
<dbReference type="GO" id="GO:0008270">
    <property type="term" value="F:zinc ion binding"/>
    <property type="evidence" value="ECO:0007669"/>
    <property type="project" value="UniProtKB-KW"/>
</dbReference>
<dbReference type="PANTHER" id="PTHR11239:SF12">
    <property type="entry name" value="DNA-DIRECTED RNA POLYMERASE III SUBUNIT RPC10"/>
    <property type="match status" value="1"/>
</dbReference>
<dbReference type="InterPro" id="IPR001222">
    <property type="entry name" value="Znf_TFIIS"/>
</dbReference>
<dbReference type="SMART" id="SM00661">
    <property type="entry name" value="RPOL9"/>
    <property type="match status" value="1"/>
</dbReference>
<dbReference type="SUPFAM" id="SSF57783">
    <property type="entry name" value="Zinc beta-ribbon"/>
    <property type="match status" value="2"/>
</dbReference>
<keyword evidence="4 7" id="KW-0240">DNA-directed RNA polymerase</keyword>
<dbReference type="Pfam" id="PF01096">
    <property type="entry name" value="Zn_ribbon_TFIIS"/>
    <property type="match status" value="1"/>
</dbReference>
<evidence type="ECO:0000313" key="9">
    <source>
        <dbReference type="EMBL" id="KAL1528799.1"/>
    </source>
</evidence>
<keyword evidence="4" id="KW-0539">Nucleus</keyword>
<accession>A0AB34K452</accession>
<dbReference type="GO" id="GO:0006386">
    <property type="term" value="P:termination of RNA polymerase III transcription"/>
    <property type="evidence" value="ECO:0007669"/>
    <property type="project" value="TreeGrafter"/>
</dbReference>
<evidence type="ECO:0000313" key="10">
    <source>
        <dbReference type="Proteomes" id="UP001515480"/>
    </source>
</evidence>
<feature type="binding site" evidence="5">
    <location>
        <position position="72"/>
    </location>
    <ligand>
        <name>Zn(2+)</name>
        <dbReference type="ChEBI" id="CHEBI:29105"/>
        <label>2</label>
    </ligand>
</feature>
<evidence type="ECO:0000256" key="7">
    <source>
        <dbReference type="RuleBase" id="RU003474"/>
    </source>
</evidence>
<dbReference type="PROSITE" id="PS51133">
    <property type="entry name" value="ZF_TFIIS_2"/>
    <property type="match status" value="1"/>
</dbReference>
<dbReference type="SMART" id="SM00440">
    <property type="entry name" value="ZnF_C2C2"/>
    <property type="match status" value="1"/>
</dbReference>
<feature type="zinc finger region" description="C4-type" evidence="6">
    <location>
        <begin position="4"/>
        <end position="27"/>
    </location>
</feature>
<feature type="binding site" evidence="5">
    <location>
        <position position="24"/>
    </location>
    <ligand>
        <name>Zn(2+)</name>
        <dbReference type="ChEBI" id="CHEBI:29105"/>
        <label>1</label>
    </ligand>
</feature>
<evidence type="ECO:0000256" key="2">
    <source>
        <dbReference type="ARBA" id="ARBA00022771"/>
    </source>
</evidence>
<dbReference type="Pfam" id="PF02150">
    <property type="entry name" value="Zn_ribbon_RPB9"/>
    <property type="match status" value="1"/>
</dbReference>
<dbReference type="InterPro" id="IPR001529">
    <property type="entry name" value="Zn_ribbon_RPB9"/>
</dbReference>
<name>A0AB34K452_PRYPA</name>
<dbReference type="GO" id="GO:0003676">
    <property type="term" value="F:nucleic acid binding"/>
    <property type="evidence" value="ECO:0007669"/>
    <property type="project" value="InterPro"/>
</dbReference>
<dbReference type="PIRSF" id="PIRSF005586">
    <property type="entry name" value="RNApol_RpoM"/>
    <property type="match status" value="1"/>
</dbReference>
<dbReference type="GO" id="GO:0005666">
    <property type="term" value="C:RNA polymerase III complex"/>
    <property type="evidence" value="ECO:0007669"/>
    <property type="project" value="TreeGrafter"/>
</dbReference>
<evidence type="ECO:0000256" key="4">
    <source>
        <dbReference type="PIRNR" id="PIRNR005586"/>
    </source>
</evidence>
<dbReference type="PANTHER" id="PTHR11239">
    <property type="entry name" value="DNA-DIRECTED RNA POLYMERASE"/>
    <property type="match status" value="1"/>
</dbReference>
<protein>
    <recommendedName>
        <fullName evidence="4">DNA-directed RNA polymerase subunit</fullName>
    </recommendedName>
</protein>
<comment type="function">
    <text evidence="4">DNA-dependent RNA polymerase catalyzes the transcription of DNA into RNA using the four ribonucleoside triphosphates as substrates.</text>
</comment>
<keyword evidence="10" id="KW-1185">Reference proteome</keyword>
<dbReference type="Gene3D" id="2.20.25.10">
    <property type="match status" value="1"/>
</dbReference>
<keyword evidence="2 6" id="KW-0863">Zinc-finger</keyword>
<feature type="binding site" evidence="5">
    <location>
        <position position="27"/>
    </location>
    <ligand>
        <name>Zn(2+)</name>
        <dbReference type="ChEBI" id="CHEBI:29105"/>
        <label>1</label>
    </ligand>
</feature>
<feature type="domain" description="TFIIS-type" evidence="8">
    <location>
        <begin position="65"/>
        <end position="105"/>
    </location>
</feature>
<keyword evidence="3 5" id="KW-0862">Zinc</keyword>
<dbReference type="AlphaFoldDB" id="A0AB34K452"/>
<feature type="binding site" evidence="5">
    <location>
        <position position="100"/>
    </location>
    <ligand>
        <name>Zn(2+)</name>
        <dbReference type="ChEBI" id="CHEBI:29105"/>
        <label>2</label>
    </ligand>
</feature>
<keyword evidence="1 5" id="KW-0479">Metal-binding</keyword>
<evidence type="ECO:0000256" key="1">
    <source>
        <dbReference type="ARBA" id="ARBA00022723"/>
    </source>
</evidence>
<feature type="binding site" evidence="5">
    <location>
        <position position="97"/>
    </location>
    <ligand>
        <name>Zn(2+)</name>
        <dbReference type="ChEBI" id="CHEBI:29105"/>
        <label>2</label>
    </ligand>
</feature>
<evidence type="ECO:0000256" key="6">
    <source>
        <dbReference type="PIRSR" id="PIRSR005586-2"/>
    </source>
</evidence>
<evidence type="ECO:0000256" key="5">
    <source>
        <dbReference type="PIRSR" id="PIRSR005586-1"/>
    </source>
</evidence>
<feature type="binding site" evidence="5">
    <location>
        <position position="69"/>
    </location>
    <ligand>
        <name>Zn(2+)</name>
        <dbReference type="ChEBI" id="CHEBI:29105"/>
        <label>2</label>
    </ligand>
</feature>
<dbReference type="GO" id="GO:0003899">
    <property type="term" value="F:DNA-directed RNA polymerase activity"/>
    <property type="evidence" value="ECO:0007669"/>
    <property type="project" value="InterPro"/>
</dbReference>
<reference evidence="9 10" key="1">
    <citation type="journal article" date="2024" name="Science">
        <title>Giant polyketide synthase enzymes in the biosynthesis of giant marine polyether toxins.</title>
        <authorList>
            <person name="Fallon T.R."/>
            <person name="Shende V.V."/>
            <person name="Wierzbicki I.H."/>
            <person name="Pendleton A.L."/>
            <person name="Watervoot N.F."/>
            <person name="Auber R.P."/>
            <person name="Gonzalez D.J."/>
            <person name="Wisecaver J.H."/>
            <person name="Moore B.S."/>
        </authorList>
    </citation>
    <scope>NUCLEOTIDE SEQUENCE [LARGE SCALE GENOMIC DNA]</scope>
    <source>
        <strain evidence="9 10">12B1</strain>
    </source>
</reference>
<dbReference type="InterPro" id="IPR012164">
    <property type="entry name" value="Rpa12/Rpb9/Rpc10/TFS"/>
</dbReference>
<dbReference type="EMBL" id="JBGBPQ010000002">
    <property type="protein sequence ID" value="KAL1528799.1"/>
    <property type="molecule type" value="Genomic_DNA"/>
</dbReference>
<comment type="subcellular location">
    <subcellularLocation>
        <location evidence="4">Nucleus</location>
    </subcellularLocation>
</comment>
<feature type="binding site" evidence="5">
    <location>
        <position position="7"/>
    </location>
    <ligand>
        <name>Zn(2+)</name>
        <dbReference type="ChEBI" id="CHEBI:29105"/>
        <label>1</label>
    </ligand>
</feature>